<evidence type="ECO:0000313" key="8">
    <source>
        <dbReference type="EMBL" id="RJT27713.1"/>
    </source>
</evidence>
<dbReference type="PROSITE" id="PS50850">
    <property type="entry name" value="MFS"/>
    <property type="match status" value="1"/>
</dbReference>
<organism evidence="8 9">
    <name type="scientific">Buttiauxella izardii</name>
    <dbReference type="NCBI Taxonomy" id="82991"/>
    <lineage>
        <taxon>Bacteria</taxon>
        <taxon>Pseudomonadati</taxon>
        <taxon>Pseudomonadota</taxon>
        <taxon>Gammaproteobacteria</taxon>
        <taxon>Enterobacterales</taxon>
        <taxon>Enterobacteriaceae</taxon>
        <taxon>Buttiauxella</taxon>
    </lineage>
</organism>
<protein>
    <submittedName>
        <fullName evidence="8">MFS transporter</fullName>
    </submittedName>
</protein>
<sequence>MTLTTTLPETTQSYRKPLSVLACAFFLWGCLTSINSVLIPFFYHYFSLTYRDAMLVNVAFYLAPFVACLPCSALMARLGYKTTLKLAVGFAVVGCLLMALAMWLVTFSLVLMAIFILAMGVAAMQVVANPYVTRLGSEETAAGRLSLASAINSTGTTIAPLLVAGLLMLFPVIQVTHQEPVRWLFVVLAALACGLIVLLSTRHLPDFRQQQMQRLSHQAQALFRESHFMMGLLAIFTYVGVEVAVGTTALSYLSDRSLGNLDLQQATSLIAIYWGGSLAGRMLYSLVAHRVNALTVFRIVTVIAGALVIAAMLFGNLWGGVCLLLVGLMNSLMYPVIFAQSVRNLGDKTSLASAFLIMAGIGGAVLPFLQGWLVDAAGLRLSFLLPCAGYLVLMAVGVKMRQPPSISSQQA</sequence>
<feature type="transmembrane region" description="Helical" evidence="6">
    <location>
        <begin position="265"/>
        <end position="284"/>
    </location>
</feature>
<feature type="transmembrane region" description="Helical" evidence="6">
    <location>
        <begin position="351"/>
        <end position="373"/>
    </location>
</feature>
<name>A0A3A5JZP3_9ENTR</name>
<feature type="transmembrane region" description="Helical" evidence="6">
    <location>
        <begin position="291"/>
        <end position="311"/>
    </location>
</feature>
<dbReference type="EMBL" id="QZWH01000003">
    <property type="protein sequence ID" value="RJT27713.1"/>
    <property type="molecule type" value="Genomic_DNA"/>
</dbReference>
<dbReference type="GO" id="GO:0005886">
    <property type="term" value="C:plasma membrane"/>
    <property type="evidence" value="ECO:0007669"/>
    <property type="project" value="UniProtKB-SubCell"/>
</dbReference>
<feature type="transmembrane region" description="Helical" evidence="6">
    <location>
        <begin position="86"/>
        <end position="105"/>
    </location>
</feature>
<dbReference type="AlphaFoldDB" id="A0A3A5JZP3"/>
<feature type="transmembrane region" description="Helical" evidence="6">
    <location>
        <begin position="58"/>
        <end position="79"/>
    </location>
</feature>
<feature type="transmembrane region" description="Helical" evidence="6">
    <location>
        <begin position="183"/>
        <end position="205"/>
    </location>
</feature>
<keyword evidence="5 6" id="KW-0472">Membrane</keyword>
<evidence type="ECO:0000259" key="7">
    <source>
        <dbReference type="PROSITE" id="PS50850"/>
    </source>
</evidence>
<dbReference type="SUPFAM" id="SSF103473">
    <property type="entry name" value="MFS general substrate transporter"/>
    <property type="match status" value="1"/>
</dbReference>
<feature type="transmembrane region" description="Helical" evidence="6">
    <location>
        <begin position="111"/>
        <end position="133"/>
    </location>
</feature>
<dbReference type="Gene3D" id="1.20.1250.20">
    <property type="entry name" value="MFS general substrate transporter like domains"/>
    <property type="match status" value="2"/>
</dbReference>
<feature type="transmembrane region" description="Helical" evidence="6">
    <location>
        <begin position="317"/>
        <end position="339"/>
    </location>
</feature>
<evidence type="ECO:0000256" key="3">
    <source>
        <dbReference type="ARBA" id="ARBA00022692"/>
    </source>
</evidence>
<dbReference type="InterPro" id="IPR036259">
    <property type="entry name" value="MFS_trans_sf"/>
</dbReference>
<evidence type="ECO:0000256" key="1">
    <source>
        <dbReference type="ARBA" id="ARBA00004429"/>
    </source>
</evidence>
<evidence type="ECO:0000256" key="2">
    <source>
        <dbReference type="ARBA" id="ARBA00022475"/>
    </source>
</evidence>
<dbReference type="OrthoDB" id="9795150at2"/>
<proteinExistence type="predicted"/>
<keyword evidence="3 6" id="KW-0812">Transmembrane</keyword>
<evidence type="ECO:0000256" key="4">
    <source>
        <dbReference type="ARBA" id="ARBA00022989"/>
    </source>
</evidence>
<keyword evidence="9" id="KW-1185">Reference proteome</keyword>
<feature type="transmembrane region" description="Helical" evidence="6">
    <location>
        <begin position="379"/>
        <end position="398"/>
    </location>
</feature>
<dbReference type="Proteomes" id="UP000276295">
    <property type="component" value="Unassembled WGS sequence"/>
</dbReference>
<dbReference type="InterPro" id="IPR011701">
    <property type="entry name" value="MFS"/>
</dbReference>
<keyword evidence="4 6" id="KW-1133">Transmembrane helix</keyword>
<evidence type="ECO:0000256" key="6">
    <source>
        <dbReference type="SAM" id="Phobius"/>
    </source>
</evidence>
<evidence type="ECO:0000313" key="9">
    <source>
        <dbReference type="Proteomes" id="UP000276295"/>
    </source>
</evidence>
<dbReference type="InterPro" id="IPR020846">
    <property type="entry name" value="MFS_dom"/>
</dbReference>
<dbReference type="InterPro" id="IPR050375">
    <property type="entry name" value="MFS_TsgA-like"/>
</dbReference>
<evidence type="ECO:0000256" key="5">
    <source>
        <dbReference type="ARBA" id="ARBA00023136"/>
    </source>
</evidence>
<reference evidence="8 9" key="1">
    <citation type="submission" date="2018-09" db="EMBL/GenBank/DDBJ databases">
        <title>Draft genome sequence of Buttiauxella izardii CCUG 35510T.</title>
        <authorList>
            <person name="Salva-Serra F."/>
            <person name="Marathe N."/>
            <person name="Moore E."/>
            <person name="Stadler-Svensson L."/>
            <person name="Engstrom-Jakobsson H."/>
        </authorList>
    </citation>
    <scope>NUCLEOTIDE SEQUENCE [LARGE SCALE GENOMIC DNA]</scope>
    <source>
        <strain evidence="8 9">CCUG 35510</strain>
    </source>
</reference>
<comment type="caution">
    <text evidence="8">The sequence shown here is derived from an EMBL/GenBank/DDBJ whole genome shotgun (WGS) entry which is preliminary data.</text>
</comment>
<dbReference type="GO" id="GO:0022857">
    <property type="term" value="F:transmembrane transporter activity"/>
    <property type="evidence" value="ECO:0007669"/>
    <property type="project" value="InterPro"/>
</dbReference>
<feature type="transmembrane region" description="Helical" evidence="6">
    <location>
        <begin position="145"/>
        <end position="171"/>
    </location>
</feature>
<feature type="transmembrane region" description="Helical" evidence="6">
    <location>
        <begin position="226"/>
        <end position="253"/>
    </location>
</feature>
<accession>A0A3A5JZP3</accession>
<comment type="subcellular location">
    <subcellularLocation>
        <location evidence="1">Cell inner membrane</location>
        <topology evidence="1">Multi-pass membrane protein</topology>
    </subcellularLocation>
</comment>
<feature type="transmembrane region" description="Helical" evidence="6">
    <location>
        <begin position="20"/>
        <end position="46"/>
    </location>
</feature>
<dbReference type="Pfam" id="PF07690">
    <property type="entry name" value="MFS_1"/>
    <property type="match status" value="1"/>
</dbReference>
<gene>
    <name evidence="8" type="ORF">D6029_01770</name>
</gene>
<dbReference type="RefSeq" id="WP_120063150.1">
    <property type="nucleotide sequence ID" value="NZ_QZWH01000003.1"/>
</dbReference>
<feature type="domain" description="Major facilitator superfamily (MFS) profile" evidence="7">
    <location>
        <begin position="17"/>
        <end position="406"/>
    </location>
</feature>
<dbReference type="PANTHER" id="PTHR43702">
    <property type="entry name" value="L-FUCOSE-PROTON SYMPORTER"/>
    <property type="match status" value="1"/>
</dbReference>
<keyword evidence="2" id="KW-1003">Cell membrane</keyword>
<dbReference type="PANTHER" id="PTHR43702:SF3">
    <property type="entry name" value="PROTEIN TSGA"/>
    <property type="match status" value="1"/>
</dbReference>